<evidence type="ECO:0000259" key="1">
    <source>
        <dbReference type="Pfam" id="PF24764"/>
    </source>
</evidence>
<dbReference type="Proteomes" id="UP001591681">
    <property type="component" value="Unassembled WGS sequence"/>
</dbReference>
<feature type="domain" description="Integrase core" evidence="1">
    <location>
        <begin position="82"/>
        <end position="144"/>
    </location>
</feature>
<dbReference type="InterPro" id="IPR058913">
    <property type="entry name" value="Integrase_dom_put"/>
</dbReference>
<evidence type="ECO:0000313" key="2">
    <source>
        <dbReference type="EMBL" id="KAL2099398.1"/>
    </source>
</evidence>
<protein>
    <recommendedName>
        <fullName evidence="1">Integrase core domain-containing protein</fullName>
    </recommendedName>
</protein>
<organism evidence="2 3">
    <name type="scientific">Coilia grayii</name>
    <name type="common">Gray's grenadier anchovy</name>
    <dbReference type="NCBI Taxonomy" id="363190"/>
    <lineage>
        <taxon>Eukaryota</taxon>
        <taxon>Metazoa</taxon>
        <taxon>Chordata</taxon>
        <taxon>Craniata</taxon>
        <taxon>Vertebrata</taxon>
        <taxon>Euteleostomi</taxon>
        <taxon>Actinopterygii</taxon>
        <taxon>Neopterygii</taxon>
        <taxon>Teleostei</taxon>
        <taxon>Clupei</taxon>
        <taxon>Clupeiformes</taxon>
        <taxon>Clupeoidei</taxon>
        <taxon>Engraulidae</taxon>
        <taxon>Coilinae</taxon>
        <taxon>Coilia</taxon>
    </lineage>
</organism>
<evidence type="ECO:0000313" key="3">
    <source>
        <dbReference type="Proteomes" id="UP001591681"/>
    </source>
</evidence>
<gene>
    <name evidence="2" type="ORF">ACEWY4_005878</name>
</gene>
<dbReference type="Pfam" id="PF24764">
    <property type="entry name" value="rva_4"/>
    <property type="match status" value="1"/>
</dbReference>
<dbReference type="EMBL" id="JBHFQA010000005">
    <property type="protein sequence ID" value="KAL2099398.1"/>
    <property type="molecule type" value="Genomic_DNA"/>
</dbReference>
<accession>A0ABD1KJX9</accession>
<reference evidence="2 3" key="1">
    <citation type="submission" date="2024-09" db="EMBL/GenBank/DDBJ databases">
        <title>A chromosome-level genome assembly of Gray's grenadier anchovy, Coilia grayii.</title>
        <authorList>
            <person name="Fu Z."/>
        </authorList>
    </citation>
    <scope>NUCLEOTIDE SEQUENCE [LARGE SCALE GENOMIC DNA]</scope>
    <source>
        <strain evidence="2">G4</strain>
        <tissue evidence="2">Muscle</tissue>
    </source>
</reference>
<comment type="caution">
    <text evidence="2">The sequence shown here is derived from an EMBL/GenBank/DDBJ whole genome shotgun (WGS) entry which is preliminary data.</text>
</comment>
<dbReference type="AlphaFoldDB" id="A0ABD1KJX9"/>
<proteinExistence type="predicted"/>
<sequence length="144" mass="16213">MEEYRLSVSGYYSTMTDSELDNQVRAIKTQMPNAGYRSIKGRLMAMGSRVQWERIQDSMHCVDAAGVLARLARLGCTVRRTYSVRGPLASVHVDTNHKLIRYNLVIFGGVDGFSRKIMYLNAATNNRARTALSLFLELHGLPSR</sequence>
<dbReference type="PANTHER" id="PTHR46791:SF11">
    <property type="entry name" value="INTEGRASE CATALYTIC DOMAIN-CONTAINING PROTEIN"/>
    <property type="match status" value="1"/>
</dbReference>
<name>A0ABD1KJX9_9TELE</name>
<keyword evidence="3" id="KW-1185">Reference proteome</keyword>
<dbReference type="PANTHER" id="PTHR46791">
    <property type="entry name" value="EXPRESSED PROTEIN"/>
    <property type="match status" value="1"/>
</dbReference>